<protein>
    <submittedName>
        <fullName evidence="6">Inositol monophosphatase</fullName>
    </submittedName>
</protein>
<feature type="binding site" evidence="5">
    <location>
        <position position="76"/>
    </location>
    <ligand>
        <name>Mg(2+)</name>
        <dbReference type="ChEBI" id="CHEBI:18420"/>
        <label>1</label>
        <note>catalytic</note>
    </ligand>
</feature>
<evidence type="ECO:0000313" key="6">
    <source>
        <dbReference type="EMBL" id="QOV87707.1"/>
    </source>
</evidence>
<dbReference type="GO" id="GO:0007165">
    <property type="term" value="P:signal transduction"/>
    <property type="evidence" value="ECO:0007669"/>
    <property type="project" value="TreeGrafter"/>
</dbReference>
<dbReference type="PRINTS" id="PR00377">
    <property type="entry name" value="IMPHPHTASES"/>
</dbReference>
<dbReference type="InterPro" id="IPR000760">
    <property type="entry name" value="Inositol_monophosphatase-like"/>
</dbReference>
<dbReference type="EMBL" id="CP063458">
    <property type="protein sequence ID" value="QOV87707.1"/>
    <property type="molecule type" value="Genomic_DNA"/>
</dbReference>
<evidence type="ECO:0000256" key="1">
    <source>
        <dbReference type="ARBA" id="ARBA00001946"/>
    </source>
</evidence>
<name>A0A7M2WQA3_9BACT</name>
<dbReference type="GO" id="GO:0046854">
    <property type="term" value="P:phosphatidylinositol phosphate biosynthetic process"/>
    <property type="evidence" value="ECO:0007669"/>
    <property type="project" value="InterPro"/>
</dbReference>
<dbReference type="AlphaFoldDB" id="A0A7M2WQA3"/>
<keyword evidence="2 5" id="KW-0479">Metal-binding</keyword>
<dbReference type="KEGG" id="hbs:IPV69_15595"/>
<comment type="cofactor">
    <cofactor evidence="1 5">
        <name>Mg(2+)</name>
        <dbReference type="ChEBI" id="CHEBI:18420"/>
    </cofactor>
</comment>
<feature type="binding site" evidence="5">
    <location>
        <position position="226"/>
    </location>
    <ligand>
        <name>Mg(2+)</name>
        <dbReference type="ChEBI" id="CHEBI:18420"/>
        <label>1</label>
        <note>catalytic</note>
    </ligand>
</feature>
<evidence type="ECO:0000256" key="2">
    <source>
        <dbReference type="ARBA" id="ARBA00022723"/>
    </source>
</evidence>
<dbReference type="Pfam" id="PF00459">
    <property type="entry name" value="Inositol_P"/>
    <property type="match status" value="1"/>
</dbReference>
<feature type="binding site" evidence="5">
    <location>
        <position position="101"/>
    </location>
    <ligand>
        <name>Mg(2+)</name>
        <dbReference type="ChEBI" id="CHEBI:18420"/>
        <label>1</label>
        <note>catalytic</note>
    </ligand>
</feature>
<dbReference type="GO" id="GO:0008934">
    <property type="term" value="F:inositol monophosphate 1-phosphatase activity"/>
    <property type="evidence" value="ECO:0007669"/>
    <property type="project" value="TreeGrafter"/>
</dbReference>
<feature type="binding site" evidence="5">
    <location>
        <position position="99"/>
    </location>
    <ligand>
        <name>Mg(2+)</name>
        <dbReference type="ChEBI" id="CHEBI:18420"/>
        <label>1</label>
        <note>catalytic</note>
    </ligand>
</feature>
<dbReference type="InterPro" id="IPR020550">
    <property type="entry name" value="Inositol_monophosphatase_CS"/>
</dbReference>
<dbReference type="FunFam" id="3.30.540.10:FF:000003">
    <property type="entry name" value="Inositol-1-monophosphatase"/>
    <property type="match status" value="1"/>
</dbReference>
<dbReference type="CDD" id="cd01637">
    <property type="entry name" value="IMPase_like"/>
    <property type="match status" value="1"/>
</dbReference>
<dbReference type="Proteomes" id="UP000593765">
    <property type="component" value="Chromosome"/>
</dbReference>
<keyword evidence="4 5" id="KW-0460">Magnesium</keyword>
<gene>
    <name evidence="6" type="ORF">IPV69_15595</name>
</gene>
<evidence type="ECO:0000256" key="3">
    <source>
        <dbReference type="ARBA" id="ARBA00022801"/>
    </source>
</evidence>
<feature type="binding site" evidence="5">
    <location>
        <position position="102"/>
    </location>
    <ligand>
        <name>Mg(2+)</name>
        <dbReference type="ChEBI" id="CHEBI:18420"/>
        <label>1</label>
        <note>catalytic</note>
    </ligand>
</feature>
<reference evidence="6 7" key="1">
    <citation type="submission" date="2020-10" db="EMBL/GenBank/DDBJ databases">
        <title>Wide distribution of Phycisphaera-like planctomycetes from WD2101 soil group in peatlands and genome analysis of the first cultivated representative.</title>
        <authorList>
            <person name="Dedysh S.N."/>
            <person name="Beletsky A.V."/>
            <person name="Ivanova A."/>
            <person name="Kulichevskaya I.S."/>
            <person name="Suzina N.E."/>
            <person name="Philippov D.A."/>
            <person name="Rakitin A.L."/>
            <person name="Mardanov A.V."/>
            <person name="Ravin N.V."/>
        </authorList>
    </citation>
    <scope>NUCLEOTIDE SEQUENCE [LARGE SCALE GENOMIC DNA]</scope>
    <source>
        <strain evidence="6 7">M1803</strain>
    </source>
</reference>
<organism evidence="6 7">
    <name type="scientific">Humisphaera borealis</name>
    <dbReference type="NCBI Taxonomy" id="2807512"/>
    <lineage>
        <taxon>Bacteria</taxon>
        <taxon>Pseudomonadati</taxon>
        <taxon>Planctomycetota</taxon>
        <taxon>Phycisphaerae</taxon>
        <taxon>Tepidisphaerales</taxon>
        <taxon>Tepidisphaeraceae</taxon>
        <taxon>Humisphaera</taxon>
    </lineage>
</organism>
<dbReference type="Gene3D" id="3.30.540.10">
    <property type="entry name" value="Fructose-1,6-Bisphosphatase, subunit A, domain 1"/>
    <property type="match status" value="1"/>
</dbReference>
<evidence type="ECO:0000256" key="5">
    <source>
        <dbReference type="PIRSR" id="PIRSR600760-2"/>
    </source>
</evidence>
<dbReference type="GO" id="GO:0006020">
    <property type="term" value="P:inositol metabolic process"/>
    <property type="evidence" value="ECO:0007669"/>
    <property type="project" value="TreeGrafter"/>
</dbReference>
<accession>A0A7M2WQA3</accession>
<keyword evidence="7" id="KW-1185">Reference proteome</keyword>
<dbReference type="PANTHER" id="PTHR20854">
    <property type="entry name" value="INOSITOL MONOPHOSPHATASE"/>
    <property type="match status" value="1"/>
</dbReference>
<dbReference type="GO" id="GO:0046872">
    <property type="term" value="F:metal ion binding"/>
    <property type="evidence" value="ECO:0007669"/>
    <property type="project" value="UniProtKB-KW"/>
</dbReference>
<dbReference type="SUPFAM" id="SSF56655">
    <property type="entry name" value="Carbohydrate phosphatase"/>
    <property type="match status" value="1"/>
</dbReference>
<sequence length="281" mass="30245">MTWDSSENLAHDLQFAVELARGAGKIVLDHYGKVERLTKTHSMTTAEAVTDADRASQRFIVAGLRRRYENDGIIGEENDSGSAITFECPDPNGRVWVIDPIDGTNNFVAGLGNFGVCIGMMKEGMPVLGVVYDVTRDVMYTAAKGHGAWIGSRRLSVQPGAMNDSSVIMLTSNLLDKQGQLPPFTTRWLSQTNWKIRMLGSAALEAVQVAAGVAQGAITMNGKLWDVAAPAAIVQEAGGLILSLSGRPVFPFDLREYSGAKVPFVATTPAARDVMMDEVGR</sequence>
<dbReference type="PROSITE" id="PS00630">
    <property type="entry name" value="IMP_2"/>
    <property type="match status" value="1"/>
</dbReference>
<proteinExistence type="predicted"/>
<keyword evidence="3" id="KW-0378">Hydrolase</keyword>
<dbReference type="Gene3D" id="3.40.190.80">
    <property type="match status" value="1"/>
</dbReference>
<evidence type="ECO:0000256" key="4">
    <source>
        <dbReference type="ARBA" id="ARBA00022842"/>
    </source>
</evidence>
<dbReference type="RefSeq" id="WP_206290617.1">
    <property type="nucleotide sequence ID" value="NZ_CP063458.1"/>
</dbReference>
<evidence type="ECO:0000313" key="7">
    <source>
        <dbReference type="Proteomes" id="UP000593765"/>
    </source>
</evidence>
<dbReference type="PANTHER" id="PTHR20854:SF4">
    <property type="entry name" value="INOSITOL-1-MONOPHOSPHATASE-RELATED"/>
    <property type="match status" value="1"/>
</dbReference>